<comment type="caution">
    <text evidence="2">The sequence shown here is derived from an EMBL/GenBank/DDBJ whole genome shotgun (WGS) entry which is preliminary data.</text>
</comment>
<gene>
    <name evidence="2" type="ORF">RIMI_LOCUS5795061</name>
</gene>
<sequence length="20" mass="2299">MTYMQPLNTSCNQRSSPNIL</sequence>
<accession>A0ABN9LAA8</accession>
<evidence type="ECO:0000313" key="3">
    <source>
        <dbReference type="Proteomes" id="UP001176940"/>
    </source>
</evidence>
<name>A0ABN9LAA8_9NEOB</name>
<evidence type="ECO:0000256" key="1">
    <source>
        <dbReference type="SAM" id="MobiDB-lite"/>
    </source>
</evidence>
<keyword evidence="3" id="KW-1185">Reference proteome</keyword>
<proteinExistence type="predicted"/>
<evidence type="ECO:0000313" key="2">
    <source>
        <dbReference type="EMBL" id="CAJ0934136.1"/>
    </source>
</evidence>
<organism evidence="2 3">
    <name type="scientific">Ranitomeya imitator</name>
    <name type="common">mimic poison frog</name>
    <dbReference type="NCBI Taxonomy" id="111125"/>
    <lineage>
        <taxon>Eukaryota</taxon>
        <taxon>Metazoa</taxon>
        <taxon>Chordata</taxon>
        <taxon>Craniata</taxon>
        <taxon>Vertebrata</taxon>
        <taxon>Euteleostomi</taxon>
        <taxon>Amphibia</taxon>
        <taxon>Batrachia</taxon>
        <taxon>Anura</taxon>
        <taxon>Neobatrachia</taxon>
        <taxon>Hyloidea</taxon>
        <taxon>Dendrobatidae</taxon>
        <taxon>Dendrobatinae</taxon>
        <taxon>Ranitomeya</taxon>
    </lineage>
</organism>
<feature type="region of interest" description="Disordered" evidence="1">
    <location>
        <begin position="1"/>
        <end position="20"/>
    </location>
</feature>
<protein>
    <submittedName>
        <fullName evidence="2">Uncharacterized protein</fullName>
    </submittedName>
</protein>
<reference evidence="2" key="1">
    <citation type="submission" date="2023-07" db="EMBL/GenBank/DDBJ databases">
        <authorList>
            <person name="Stuckert A."/>
        </authorList>
    </citation>
    <scope>NUCLEOTIDE SEQUENCE</scope>
</reference>
<dbReference type="EMBL" id="CAUEEQ010010096">
    <property type="protein sequence ID" value="CAJ0934136.1"/>
    <property type="molecule type" value="Genomic_DNA"/>
</dbReference>
<dbReference type="Proteomes" id="UP001176940">
    <property type="component" value="Unassembled WGS sequence"/>
</dbReference>